<dbReference type="Gene3D" id="3.40.50.2300">
    <property type="match status" value="1"/>
</dbReference>
<dbReference type="SMART" id="SM00850">
    <property type="entry name" value="LytTR"/>
    <property type="match status" value="1"/>
</dbReference>
<keyword evidence="5" id="KW-1185">Reference proteome</keyword>
<dbReference type="Pfam" id="PF00072">
    <property type="entry name" value="Response_reg"/>
    <property type="match status" value="1"/>
</dbReference>
<dbReference type="InterPro" id="IPR011006">
    <property type="entry name" value="CheY-like_superfamily"/>
</dbReference>
<dbReference type="FunFam" id="3.40.50.2300:FF:000051">
    <property type="entry name" value="Two-component response regulator yehT"/>
    <property type="match status" value="1"/>
</dbReference>
<dbReference type="AlphaFoldDB" id="A0AAP2GGG8"/>
<keyword evidence="4" id="KW-0238">DNA-binding</keyword>
<evidence type="ECO:0000259" key="3">
    <source>
        <dbReference type="PROSITE" id="PS50930"/>
    </source>
</evidence>
<dbReference type="Gene3D" id="2.40.50.1020">
    <property type="entry name" value="LytTr DNA-binding domain"/>
    <property type="match status" value="1"/>
</dbReference>
<dbReference type="PROSITE" id="PS50930">
    <property type="entry name" value="HTH_LYTTR"/>
    <property type="match status" value="1"/>
</dbReference>
<dbReference type="EMBL" id="JAHESC010000003">
    <property type="protein sequence ID" value="MBT1685490.1"/>
    <property type="molecule type" value="Genomic_DNA"/>
</dbReference>
<dbReference type="Pfam" id="PF04397">
    <property type="entry name" value="LytTR"/>
    <property type="match status" value="1"/>
</dbReference>
<gene>
    <name evidence="4" type="ORF">KK078_02925</name>
</gene>
<dbReference type="Proteomes" id="UP001319180">
    <property type="component" value="Unassembled WGS sequence"/>
</dbReference>
<evidence type="ECO:0000259" key="2">
    <source>
        <dbReference type="PROSITE" id="PS50110"/>
    </source>
</evidence>
<dbReference type="GO" id="GO:0003677">
    <property type="term" value="F:DNA binding"/>
    <property type="evidence" value="ECO:0007669"/>
    <property type="project" value="UniProtKB-KW"/>
</dbReference>
<reference evidence="4 5" key="1">
    <citation type="submission" date="2021-05" db="EMBL/GenBank/DDBJ databases">
        <title>A Polyphasic approach of four new species of the genus Ohtaekwangia: Ohtaekwangia histidinii sp. nov., Ohtaekwangia cretensis sp. nov., Ohtaekwangia indiensis sp. nov., Ohtaekwangia reichenbachii sp. nov. from diverse environment.</title>
        <authorList>
            <person name="Octaviana S."/>
        </authorList>
    </citation>
    <scope>NUCLEOTIDE SEQUENCE [LARGE SCALE GENOMIC DNA]</scope>
    <source>
        <strain evidence="4 5">PWU37</strain>
    </source>
</reference>
<comment type="caution">
    <text evidence="4">The sequence shown here is derived from an EMBL/GenBank/DDBJ whole genome shotgun (WGS) entry which is preliminary data.</text>
</comment>
<feature type="domain" description="HTH LytTR-type" evidence="3">
    <location>
        <begin position="136"/>
        <end position="222"/>
    </location>
</feature>
<dbReference type="PANTHER" id="PTHR37299:SF1">
    <property type="entry name" value="STAGE 0 SPORULATION PROTEIN A HOMOLOG"/>
    <property type="match status" value="1"/>
</dbReference>
<feature type="domain" description="Response regulatory" evidence="2">
    <location>
        <begin position="4"/>
        <end position="115"/>
    </location>
</feature>
<dbReference type="RefSeq" id="WP_254088740.1">
    <property type="nucleotide sequence ID" value="NZ_JAHESC010000003.1"/>
</dbReference>
<dbReference type="InterPro" id="IPR001789">
    <property type="entry name" value="Sig_transdc_resp-reg_receiver"/>
</dbReference>
<feature type="modified residue" description="4-aspartylphosphate" evidence="1">
    <location>
        <position position="55"/>
    </location>
</feature>
<accession>A0AAP2GGG8</accession>
<dbReference type="SUPFAM" id="SSF52172">
    <property type="entry name" value="CheY-like"/>
    <property type="match status" value="1"/>
</dbReference>
<dbReference type="SMART" id="SM00448">
    <property type="entry name" value="REC"/>
    <property type="match status" value="1"/>
</dbReference>
<evidence type="ECO:0000256" key="1">
    <source>
        <dbReference type="PROSITE-ProRule" id="PRU00169"/>
    </source>
</evidence>
<dbReference type="InterPro" id="IPR007492">
    <property type="entry name" value="LytTR_DNA-bd_dom"/>
</dbReference>
<evidence type="ECO:0000313" key="5">
    <source>
        <dbReference type="Proteomes" id="UP001319180"/>
    </source>
</evidence>
<keyword evidence="1" id="KW-0597">Phosphoprotein</keyword>
<evidence type="ECO:0000313" key="4">
    <source>
        <dbReference type="EMBL" id="MBT1685490.1"/>
    </source>
</evidence>
<name>A0AAP2GGG8_9BACT</name>
<organism evidence="4 5">
    <name type="scientific">Dawidia soli</name>
    <dbReference type="NCBI Taxonomy" id="2782352"/>
    <lineage>
        <taxon>Bacteria</taxon>
        <taxon>Pseudomonadati</taxon>
        <taxon>Bacteroidota</taxon>
        <taxon>Cytophagia</taxon>
        <taxon>Cytophagales</taxon>
        <taxon>Chryseotaleaceae</taxon>
        <taxon>Dawidia</taxon>
    </lineage>
</organism>
<dbReference type="InterPro" id="IPR046947">
    <property type="entry name" value="LytR-like"/>
</dbReference>
<dbReference type="PANTHER" id="PTHR37299">
    <property type="entry name" value="TRANSCRIPTIONAL REGULATOR-RELATED"/>
    <property type="match status" value="1"/>
</dbReference>
<proteinExistence type="predicted"/>
<dbReference type="PROSITE" id="PS50110">
    <property type="entry name" value="RESPONSE_REGULATORY"/>
    <property type="match status" value="1"/>
</dbReference>
<protein>
    <submittedName>
        <fullName evidence="4">LytTR family DNA-binding domain-containing protein</fullName>
    </submittedName>
</protein>
<dbReference type="GO" id="GO:0000156">
    <property type="term" value="F:phosphorelay response regulator activity"/>
    <property type="evidence" value="ECO:0007669"/>
    <property type="project" value="InterPro"/>
</dbReference>
<sequence>MKLNCLIVDDEPVARKGIAEYVSDVEFLNLAGQCENALKASALLSQQTIDLIFLDIQMPKISGIDFLKTLNHPPLVIFTTAYSEYAVEGYSLDVVDYLMKPITFDRFLKAAQKALEIYTLKRAASLHPREAPHDYFFVKCDGKFEKVFYHEVRYIEAMQNYAVIHTLNRKLITYITMSSLEHQLPGDQFLKVHKSFIVSIARIKALEGNEILMGDTRIPISRNLKDEVTKHILGNKLFKR</sequence>